<dbReference type="EMBL" id="CAJVCH010122554">
    <property type="protein sequence ID" value="CAG7725477.1"/>
    <property type="molecule type" value="Genomic_DNA"/>
</dbReference>
<proteinExistence type="predicted"/>
<comment type="caution">
    <text evidence="1">The sequence shown here is derived from an EMBL/GenBank/DDBJ whole genome shotgun (WGS) entry which is preliminary data.</text>
</comment>
<organism evidence="1 2">
    <name type="scientific">Allacma fusca</name>
    <dbReference type="NCBI Taxonomy" id="39272"/>
    <lineage>
        <taxon>Eukaryota</taxon>
        <taxon>Metazoa</taxon>
        <taxon>Ecdysozoa</taxon>
        <taxon>Arthropoda</taxon>
        <taxon>Hexapoda</taxon>
        <taxon>Collembola</taxon>
        <taxon>Symphypleona</taxon>
        <taxon>Sminthuridae</taxon>
        <taxon>Allacma</taxon>
    </lineage>
</organism>
<keyword evidence="2" id="KW-1185">Reference proteome</keyword>
<reference evidence="1" key="1">
    <citation type="submission" date="2021-06" db="EMBL/GenBank/DDBJ databases">
        <authorList>
            <person name="Hodson N. C."/>
            <person name="Mongue J. A."/>
            <person name="Jaron S. K."/>
        </authorList>
    </citation>
    <scope>NUCLEOTIDE SEQUENCE</scope>
</reference>
<dbReference type="Proteomes" id="UP000708208">
    <property type="component" value="Unassembled WGS sequence"/>
</dbReference>
<accession>A0A8J2NTH4</accession>
<sequence>LLGNSHNIWQLLLLTSEHLLWGTL</sequence>
<evidence type="ECO:0000313" key="1">
    <source>
        <dbReference type="EMBL" id="CAG7725477.1"/>
    </source>
</evidence>
<protein>
    <submittedName>
        <fullName evidence="1">Uncharacterized protein</fullName>
    </submittedName>
</protein>
<name>A0A8J2NTH4_9HEXA</name>
<dbReference type="AlphaFoldDB" id="A0A8J2NTH4"/>
<feature type="non-terminal residue" evidence="1">
    <location>
        <position position="1"/>
    </location>
</feature>
<evidence type="ECO:0000313" key="2">
    <source>
        <dbReference type="Proteomes" id="UP000708208"/>
    </source>
</evidence>
<gene>
    <name evidence="1" type="ORF">AFUS01_LOCUS14432</name>
</gene>